<accession>A0A4V2YYZ5</accession>
<dbReference type="PANTHER" id="PTHR43194:SF2">
    <property type="entry name" value="PEROXISOMAL MEMBRANE PROTEIN LPX1"/>
    <property type="match status" value="1"/>
</dbReference>
<dbReference type="GO" id="GO:0016787">
    <property type="term" value="F:hydrolase activity"/>
    <property type="evidence" value="ECO:0007669"/>
    <property type="project" value="UniProtKB-KW"/>
</dbReference>
<proteinExistence type="predicted"/>
<dbReference type="PRINTS" id="PR00412">
    <property type="entry name" value="EPOXHYDRLASE"/>
</dbReference>
<dbReference type="InterPro" id="IPR050228">
    <property type="entry name" value="Carboxylesterase_BioH"/>
</dbReference>
<dbReference type="PANTHER" id="PTHR43194">
    <property type="entry name" value="HYDROLASE ALPHA/BETA FOLD FAMILY"/>
    <property type="match status" value="1"/>
</dbReference>
<dbReference type="InterPro" id="IPR000639">
    <property type="entry name" value="Epox_hydrolase-like"/>
</dbReference>
<name>A0A4V2YYZ5_9ACTN</name>
<dbReference type="InterPro" id="IPR029058">
    <property type="entry name" value="AB_hydrolase_fold"/>
</dbReference>
<evidence type="ECO:0000313" key="3">
    <source>
        <dbReference type="Proteomes" id="UP000294513"/>
    </source>
</evidence>
<keyword evidence="3" id="KW-1185">Reference proteome</keyword>
<comment type="caution">
    <text evidence="2">The sequence shown here is derived from an EMBL/GenBank/DDBJ whole genome shotgun (WGS) entry which is preliminary data.</text>
</comment>
<protein>
    <submittedName>
        <fullName evidence="2">Alpha/beta fold hydrolase</fullName>
    </submittedName>
</protein>
<feature type="domain" description="AB hydrolase-1" evidence="1">
    <location>
        <begin position="40"/>
        <end position="296"/>
    </location>
</feature>
<dbReference type="AlphaFoldDB" id="A0A4V2YYZ5"/>
<keyword evidence="2" id="KW-0378">Hydrolase</keyword>
<evidence type="ECO:0000313" key="2">
    <source>
        <dbReference type="EMBL" id="TDD95157.1"/>
    </source>
</evidence>
<sequence length="311" mass="35371">MTVLPGYPFDSHWYVHAGPPGDRRAPHRLRQHYLDEGSGPPVLFVHGNPTWSYLWRRPVLALRDRFRCIAPDHIGMGLSDKPADDRYTFTLASRIDDLDALTDHLITSQGVPDRGWTLVMHDWGGPIGMGWARRHPERVSRLVVLNTAAFPNPHGARPRPALRIPFRVLRDTRLGGRLFLRHNAFARLATLPPFGVRRPLPRAVRAAYLTPYHQPGGRLAVQRFVQDIPLGPGDPAWPLLCRISDSLSRFAHVPMLIGWGRHDPVFDPAFLRQWRERFPNARVCAFQRAGHLVVEDAGDDLLIALRRFLSE</sequence>
<organism evidence="2 3">
    <name type="scientific">Actinomadura rubrisoli</name>
    <dbReference type="NCBI Taxonomy" id="2530368"/>
    <lineage>
        <taxon>Bacteria</taxon>
        <taxon>Bacillati</taxon>
        <taxon>Actinomycetota</taxon>
        <taxon>Actinomycetes</taxon>
        <taxon>Streptosporangiales</taxon>
        <taxon>Thermomonosporaceae</taxon>
        <taxon>Actinomadura</taxon>
    </lineage>
</organism>
<dbReference type="Gene3D" id="3.40.50.1820">
    <property type="entry name" value="alpha/beta hydrolase"/>
    <property type="match status" value="1"/>
</dbReference>
<evidence type="ECO:0000259" key="1">
    <source>
        <dbReference type="Pfam" id="PF00561"/>
    </source>
</evidence>
<dbReference type="Proteomes" id="UP000294513">
    <property type="component" value="Unassembled WGS sequence"/>
</dbReference>
<dbReference type="PRINTS" id="PR00111">
    <property type="entry name" value="ABHYDROLASE"/>
</dbReference>
<reference evidence="2 3" key="1">
    <citation type="submission" date="2019-03" db="EMBL/GenBank/DDBJ databases">
        <title>Draft genome sequences of novel Actinobacteria.</title>
        <authorList>
            <person name="Sahin N."/>
            <person name="Ay H."/>
            <person name="Saygin H."/>
        </authorList>
    </citation>
    <scope>NUCLEOTIDE SEQUENCE [LARGE SCALE GENOMIC DNA]</scope>
    <source>
        <strain evidence="2 3">H3C3</strain>
    </source>
</reference>
<dbReference type="SUPFAM" id="SSF53474">
    <property type="entry name" value="alpha/beta-Hydrolases"/>
    <property type="match status" value="1"/>
</dbReference>
<dbReference type="InterPro" id="IPR000073">
    <property type="entry name" value="AB_hydrolase_1"/>
</dbReference>
<dbReference type="EMBL" id="SMKU01000014">
    <property type="protein sequence ID" value="TDD95157.1"/>
    <property type="molecule type" value="Genomic_DNA"/>
</dbReference>
<gene>
    <name evidence="2" type="ORF">E1298_05630</name>
</gene>
<dbReference type="Pfam" id="PF00561">
    <property type="entry name" value="Abhydrolase_1"/>
    <property type="match status" value="1"/>
</dbReference>
<dbReference type="OrthoDB" id="5431692at2"/>